<feature type="transmembrane region" description="Helical" evidence="1">
    <location>
        <begin position="295"/>
        <end position="315"/>
    </location>
</feature>
<dbReference type="GO" id="GO:0034220">
    <property type="term" value="P:monoatomic ion transmembrane transport"/>
    <property type="evidence" value="ECO:0007669"/>
    <property type="project" value="UniProtKB-KW"/>
</dbReference>
<dbReference type="InterPro" id="IPR050721">
    <property type="entry name" value="Trk_Ktr_HKT_K-transport"/>
</dbReference>
<dbReference type="Gene3D" id="1.10.287.70">
    <property type="match status" value="1"/>
</dbReference>
<keyword evidence="4" id="KW-1185">Reference proteome</keyword>
<keyword evidence="3" id="KW-0406">Ion transport</keyword>
<dbReference type="RefSeq" id="WP_073598856.1">
    <property type="nucleotide sequence ID" value="NZ_MRCB01000005.1"/>
</dbReference>
<dbReference type="Gene3D" id="3.40.50.720">
    <property type="entry name" value="NAD(P)-binding Rossmann-like Domain"/>
    <property type="match status" value="2"/>
</dbReference>
<dbReference type="AlphaFoldDB" id="A0A1U7HMU4"/>
<dbReference type="Pfam" id="PF02254">
    <property type="entry name" value="TrkA_N"/>
    <property type="match status" value="2"/>
</dbReference>
<dbReference type="GO" id="GO:0006813">
    <property type="term" value="P:potassium ion transport"/>
    <property type="evidence" value="ECO:0007669"/>
    <property type="project" value="InterPro"/>
</dbReference>
<evidence type="ECO:0000313" key="3">
    <source>
        <dbReference type="EMBL" id="OKH24913.1"/>
    </source>
</evidence>
<comment type="caution">
    <text evidence="3">The sequence shown here is derived from an EMBL/GenBank/DDBJ whole genome shotgun (WGS) entry which is preliminary data.</text>
</comment>
<dbReference type="Proteomes" id="UP000186868">
    <property type="component" value="Unassembled WGS sequence"/>
</dbReference>
<keyword evidence="3" id="KW-0407">Ion channel</keyword>
<dbReference type="SUPFAM" id="SSF81324">
    <property type="entry name" value="Voltage-gated potassium channels"/>
    <property type="match status" value="1"/>
</dbReference>
<dbReference type="EMBL" id="MRCB01000005">
    <property type="protein sequence ID" value="OKH24913.1"/>
    <property type="molecule type" value="Genomic_DNA"/>
</dbReference>
<feature type="domain" description="RCK N-terminal" evidence="2">
    <location>
        <begin position="336"/>
        <end position="455"/>
    </location>
</feature>
<evidence type="ECO:0000313" key="4">
    <source>
        <dbReference type="Proteomes" id="UP000186868"/>
    </source>
</evidence>
<keyword evidence="1" id="KW-0472">Membrane</keyword>
<organism evidence="3 4">
    <name type="scientific">Hydrococcus rivularis NIES-593</name>
    <dbReference type="NCBI Taxonomy" id="1921803"/>
    <lineage>
        <taxon>Bacteria</taxon>
        <taxon>Bacillati</taxon>
        <taxon>Cyanobacteriota</taxon>
        <taxon>Cyanophyceae</taxon>
        <taxon>Pleurocapsales</taxon>
        <taxon>Hydrococcaceae</taxon>
        <taxon>Hydrococcus</taxon>
    </lineage>
</organism>
<feature type="transmembrane region" description="Helical" evidence="1">
    <location>
        <begin position="238"/>
        <end position="257"/>
    </location>
</feature>
<keyword evidence="1" id="KW-1133">Transmembrane helix</keyword>
<sequence length="563" mass="61663">MKPRIIVCGLGRTGYKIFCLLKQQGAAVFGISDRPIPGEGSENIVVGDLRSPATLVAAGIKDAYTLVLASDNDAINLGVLTQARLLNPRIRIINRLFNQTLGERLDRVLPDHVSMSVSALAAPIFSFAALGNKAIGQLELYNCTWPIQEILIGENHPWQGLKLSDLWDDPSRMLIYYLPKDGEIDLISAVVGGKTLQTGDHLIIGTKPTIRVKRRSFWQKFVKAIANLRQYQRYVRPVTLVSLSLLAMIFVATLTYVCVNYNTSIVDALYFSVGMITGAGGEEDVVEKAPASIKIFTVIMMIVGAGVIGICYALLNDFILGSRLKQFWDAARVPTRNHYIICGLGGIGTQIARQLHAQGHEVVVIESDDNNRFLHTARSLGIPIILEDARMSATLKAANSDRAEALIVVTSNDMVNVEIALTAKAVSPKLSVVVRSQDPQFAQSVQEIFEFDSVLCPTELATPSFAAAALGGKILGNGMTDDLLWIALATLITPNHPFCGKAVKESAVKANFVPLYIERKNYTIHSWELLETRLAPEDVLYLTMPATALEQLWRTNDSEMMVG</sequence>
<evidence type="ECO:0000256" key="1">
    <source>
        <dbReference type="SAM" id="Phobius"/>
    </source>
</evidence>
<reference evidence="3 4" key="1">
    <citation type="submission" date="2016-11" db="EMBL/GenBank/DDBJ databases">
        <title>Draft Genome Sequences of Nine Cyanobacterial Strains from Diverse Habitats.</title>
        <authorList>
            <person name="Zhu T."/>
            <person name="Hou S."/>
            <person name="Lu X."/>
            <person name="Hess W.R."/>
        </authorList>
    </citation>
    <scope>NUCLEOTIDE SEQUENCE [LARGE SCALE GENOMIC DNA]</scope>
    <source>
        <strain evidence="3 4">NIES-593</strain>
    </source>
</reference>
<dbReference type="PANTHER" id="PTHR43833">
    <property type="entry name" value="POTASSIUM CHANNEL PROTEIN 2-RELATED-RELATED"/>
    <property type="match status" value="1"/>
</dbReference>
<keyword evidence="1" id="KW-0812">Transmembrane</keyword>
<protein>
    <submittedName>
        <fullName evidence="3">Potassium channel protein</fullName>
    </submittedName>
</protein>
<proteinExistence type="predicted"/>
<dbReference type="InterPro" id="IPR036291">
    <property type="entry name" value="NAD(P)-bd_dom_sf"/>
</dbReference>
<accession>A0A1U7HMU4</accession>
<dbReference type="STRING" id="1921803.NIES593_06790"/>
<dbReference type="SUPFAM" id="SSF51735">
    <property type="entry name" value="NAD(P)-binding Rossmann-fold domains"/>
    <property type="match status" value="2"/>
</dbReference>
<dbReference type="PANTHER" id="PTHR43833:SF11">
    <property type="entry name" value="VOLTAGE-GATED POTASSIUM CHANNEL KCH"/>
    <property type="match status" value="1"/>
</dbReference>
<dbReference type="InterPro" id="IPR003148">
    <property type="entry name" value="RCK_N"/>
</dbReference>
<dbReference type="PROSITE" id="PS51201">
    <property type="entry name" value="RCK_N"/>
    <property type="match status" value="1"/>
</dbReference>
<dbReference type="OrthoDB" id="440986at2"/>
<evidence type="ECO:0000259" key="2">
    <source>
        <dbReference type="PROSITE" id="PS51201"/>
    </source>
</evidence>
<keyword evidence="3" id="KW-0813">Transport</keyword>
<gene>
    <name evidence="3" type="ORF">NIES593_06790</name>
</gene>
<name>A0A1U7HMU4_9CYAN</name>